<evidence type="ECO:0000313" key="3">
    <source>
        <dbReference type="Proteomes" id="UP000614601"/>
    </source>
</evidence>
<dbReference type="AlphaFoldDB" id="A0A811K455"/>
<dbReference type="Proteomes" id="UP000783686">
    <property type="component" value="Unassembled WGS sequence"/>
</dbReference>
<name>A0A811K455_9BILA</name>
<sequence length="70" mass="7609">METVVHNLAVIFGCVTLIPALLFVSAVGCLQGKKSGKKTEVAFVDMADPDGDTLHEVKTEEQFNMEAKKK</sequence>
<evidence type="ECO:0000256" key="1">
    <source>
        <dbReference type="SAM" id="Phobius"/>
    </source>
</evidence>
<keyword evidence="1" id="KW-0472">Membrane</keyword>
<comment type="caution">
    <text evidence="2">The sequence shown here is derived from an EMBL/GenBank/DDBJ whole genome shotgun (WGS) entry which is preliminary data.</text>
</comment>
<evidence type="ECO:0000313" key="2">
    <source>
        <dbReference type="EMBL" id="CAD5210736.1"/>
    </source>
</evidence>
<keyword evidence="1" id="KW-0812">Transmembrane</keyword>
<keyword evidence="1" id="KW-1133">Transmembrane helix</keyword>
<organism evidence="2 3">
    <name type="scientific">Bursaphelenchus okinawaensis</name>
    <dbReference type="NCBI Taxonomy" id="465554"/>
    <lineage>
        <taxon>Eukaryota</taxon>
        <taxon>Metazoa</taxon>
        <taxon>Ecdysozoa</taxon>
        <taxon>Nematoda</taxon>
        <taxon>Chromadorea</taxon>
        <taxon>Rhabditida</taxon>
        <taxon>Tylenchina</taxon>
        <taxon>Tylenchomorpha</taxon>
        <taxon>Aphelenchoidea</taxon>
        <taxon>Aphelenchoididae</taxon>
        <taxon>Bursaphelenchus</taxon>
    </lineage>
</organism>
<dbReference type="EMBL" id="CAJFCW020000002">
    <property type="protein sequence ID" value="CAG9091955.1"/>
    <property type="molecule type" value="Genomic_DNA"/>
</dbReference>
<dbReference type="EMBL" id="CAJFDH010000002">
    <property type="protein sequence ID" value="CAD5210736.1"/>
    <property type="molecule type" value="Genomic_DNA"/>
</dbReference>
<gene>
    <name evidence="2" type="ORF">BOKJ2_LOCUS3343</name>
</gene>
<feature type="transmembrane region" description="Helical" evidence="1">
    <location>
        <begin position="6"/>
        <end position="30"/>
    </location>
</feature>
<proteinExistence type="predicted"/>
<protein>
    <submittedName>
        <fullName evidence="2">Uncharacterized protein</fullName>
    </submittedName>
</protein>
<keyword evidence="3" id="KW-1185">Reference proteome</keyword>
<reference evidence="2" key="1">
    <citation type="submission" date="2020-09" db="EMBL/GenBank/DDBJ databases">
        <authorList>
            <person name="Kikuchi T."/>
        </authorList>
    </citation>
    <scope>NUCLEOTIDE SEQUENCE</scope>
    <source>
        <strain evidence="2">SH1</strain>
    </source>
</reference>
<dbReference type="Proteomes" id="UP000614601">
    <property type="component" value="Unassembled WGS sequence"/>
</dbReference>
<accession>A0A811K455</accession>